<dbReference type="GO" id="GO:0045892">
    <property type="term" value="P:negative regulation of DNA-templated transcription"/>
    <property type="evidence" value="ECO:0007669"/>
    <property type="project" value="TreeGrafter"/>
</dbReference>
<dbReference type="Pfam" id="PF09339">
    <property type="entry name" value="HTH_IclR"/>
    <property type="match status" value="1"/>
</dbReference>
<dbReference type="InterPro" id="IPR029016">
    <property type="entry name" value="GAF-like_dom_sf"/>
</dbReference>
<proteinExistence type="predicted"/>
<reference evidence="6 7" key="1">
    <citation type="submission" date="2020-07" db="EMBL/GenBank/DDBJ databases">
        <title>Sequencing the genomes of 1000 actinobacteria strains.</title>
        <authorList>
            <person name="Klenk H.-P."/>
        </authorList>
    </citation>
    <scope>NUCLEOTIDE SEQUENCE [LARGE SCALE GENOMIC DNA]</scope>
    <source>
        <strain evidence="6 7">DSM 22083</strain>
    </source>
</reference>
<dbReference type="CDD" id="cd00090">
    <property type="entry name" value="HTH_ARSR"/>
    <property type="match status" value="1"/>
</dbReference>
<dbReference type="RefSeq" id="WP_179757091.1">
    <property type="nucleotide sequence ID" value="NZ_JACCBU010000001.1"/>
</dbReference>
<keyword evidence="1" id="KW-0805">Transcription regulation</keyword>
<dbReference type="SUPFAM" id="SSF46785">
    <property type="entry name" value="Winged helix' DNA-binding domain"/>
    <property type="match status" value="1"/>
</dbReference>
<evidence type="ECO:0000256" key="1">
    <source>
        <dbReference type="ARBA" id="ARBA00023015"/>
    </source>
</evidence>
<dbReference type="PROSITE" id="PS51078">
    <property type="entry name" value="ICLR_ED"/>
    <property type="match status" value="1"/>
</dbReference>
<feature type="domain" description="IclR-ED" evidence="5">
    <location>
        <begin position="67"/>
        <end position="250"/>
    </location>
</feature>
<evidence type="ECO:0000256" key="3">
    <source>
        <dbReference type="ARBA" id="ARBA00023163"/>
    </source>
</evidence>
<comment type="caution">
    <text evidence="6">The sequence shown here is derived from an EMBL/GenBank/DDBJ whole genome shotgun (WGS) entry which is preliminary data.</text>
</comment>
<feature type="domain" description="HTH iclR-type" evidence="4">
    <location>
        <begin position="4"/>
        <end position="66"/>
    </location>
</feature>
<dbReference type="PROSITE" id="PS51077">
    <property type="entry name" value="HTH_ICLR"/>
    <property type="match status" value="1"/>
</dbReference>
<dbReference type="SMART" id="SM00346">
    <property type="entry name" value="HTH_ICLR"/>
    <property type="match status" value="1"/>
</dbReference>
<sequence length="254" mass="27187">MSSAPAADHVLAVLRLLARQPEPVSAGTVAARLGLPRSTTYRLLAILRDQGFVSHLVERRRYCLGVAAYELGTAYQRQEPLQRIAGPTLRRLAAELGQHARLSVLHGTQVYFVIEERAPGAPVLVTDVGVRLPAPVTASGLAILAELPARQITALFPHPDALVQREGRGPTTPTELRRLLSDVRTRGYAVEEGLVTPGWTSIARPVLDTQDHPVASVAVTFPAEAGSGLHDQVVEAVRGAADHLSDRLGGRRAG</sequence>
<organism evidence="6 7">
    <name type="scientific">Microlunatus parietis</name>
    <dbReference type="NCBI Taxonomy" id="682979"/>
    <lineage>
        <taxon>Bacteria</taxon>
        <taxon>Bacillati</taxon>
        <taxon>Actinomycetota</taxon>
        <taxon>Actinomycetes</taxon>
        <taxon>Propionibacteriales</taxon>
        <taxon>Propionibacteriaceae</taxon>
        <taxon>Microlunatus</taxon>
    </lineage>
</organism>
<keyword evidence="3" id="KW-0804">Transcription</keyword>
<evidence type="ECO:0000256" key="2">
    <source>
        <dbReference type="ARBA" id="ARBA00023125"/>
    </source>
</evidence>
<dbReference type="PANTHER" id="PTHR30136">
    <property type="entry name" value="HELIX-TURN-HELIX TRANSCRIPTIONAL REGULATOR, ICLR FAMILY"/>
    <property type="match status" value="1"/>
</dbReference>
<dbReference type="AlphaFoldDB" id="A0A7Y9IDN9"/>
<dbReference type="InterPro" id="IPR005471">
    <property type="entry name" value="Tscrpt_reg_IclR_N"/>
</dbReference>
<dbReference type="InterPro" id="IPR050707">
    <property type="entry name" value="HTH_MetabolicPath_Reg"/>
</dbReference>
<dbReference type="GO" id="GO:0003677">
    <property type="term" value="F:DNA binding"/>
    <property type="evidence" value="ECO:0007669"/>
    <property type="project" value="UniProtKB-KW"/>
</dbReference>
<dbReference type="SUPFAM" id="SSF55781">
    <property type="entry name" value="GAF domain-like"/>
    <property type="match status" value="1"/>
</dbReference>
<protein>
    <submittedName>
        <fullName evidence="6">DNA-binding IclR family transcriptional regulator</fullName>
    </submittedName>
</protein>
<dbReference type="Pfam" id="PF01614">
    <property type="entry name" value="IclR_C"/>
    <property type="match status" value="1"/>
</dbReference>
<name>A0A7Y9IDN9_9ACTN</name>
<dbReference type="Gene3D" id="1.10.10.10">
    <property type="entry name" value="Winged helix-like DNA-binding domain superfamily/Winged helix DNA-binding domain"/>
    <property type="match status" value="1"/>
</dbReference>
<evidence type="ECO:0000313" key="6">
    <source>
        <dbReference type="EMBL" id="NYE74633.1"/>
    </source>
</evidence>
<dbReference type="InterPro" id="IPR014757">
    <property type="entry name" value="Tscrpt_reg_IclR_C"/>
</dbReference>
<dbReference type="PANTHER" id="PTHR30136:SF24">
    <property type="entry name" value="HTH-TYPE TRANSCRIPTIONAL REPRESSOR ALLR"/>
    <property type="match status" value="1"/>
</dbReference>
<accession>A0A7Y9IDN9</accession>
<dbReference type="InterPro" id="IPR011991">
    <property type="entry name" value="ArsR-like_HTH"/>
</dbReference>
<dbReference type="InterPro" id="IPR036390">
    <property type="entry name" value="WH_DNA-bd_sf"/>
</dbReference>
<gene>
    <name evidence="6" type="ORF">BKA15_005962</name>
</gene>
<evidence type="ECO:0000259" key="5">
    <source>
        <dbReference type="PROSITE" id="PS51078"/>
    </source>
</evidence>
<dbReference type="EMBL" id="JACCBU010000001">
    <property type="protein sequence ID" value="NYE74633.1"/>
    <property type="molecule type" value="Genomic_DNA"/>
</dbReference>
<dbReference type="Gene3D" id="3.30.450.40">
    <property type="match status" value="1"/>
</dbReference>
<dbReference type="Proteomes" id="UP000569914">
    <property type="component" value="Unassembled WGS sequence"/>
</dbReference>
<dbReference type="GO" id="GO:0003700">
    <property type="term" value="F:DNA-binding transcription factor activity"/>
    <property type="evidence" value="ECO:0007669"/>
    <property type="project" value="TreeGrafter"/>
</dbReference>
<evidence type="ECO:0000313" key="7">
    <source>
        <dbReference type="Proteomes" id="UP000569914"/>
    </source>
</evidence>
<evidence type="ECO:0000259" key="4">
    <source>
        <dbReference type="PROSITE" id="PS51077"/>
    </source>
</evidence>
<dbReference type="InterPro" id="IPR036388">
    <property type="entry name" value="WH-like_DNA-bd_sf"/>
</dbReference>
<keyword evidence="2 6" id="KW-0238">DNA-binding</keyword>
<keyword evidence="7" id="KW-1185">Reference proteome</keyword>